<dbReference type="InterPro" id="IPR050428">
    <property type="entry name" value="TCS_sensor_his_kinase"/>
</dbReference>
<keyword evidence="5" id="KW-0597">Phosphoprotein</keyword>
<dbReference type="Pfam" id="PF00512">
    <property type="entry name" value="HisKA"/>
    <property type="match status" value="1"/>
</dbReference>
<evidence type="ECO:0000256" key="1">
    <source>
        <dbReference type="ARBA" id="ARBA00000085"/>
    </source>
</evidence>
<dbReference type="InterPro" id="IPR003594">
    <property type="entry name" value="HATPase_dom"/>
</dbReference>
<dbReference type="CDD" id="cd00075">
    <property type="entry name" value="HATPase"/>
    <property type="match status" value="1"/>
</dbReference>
<dbReference type="PROSITE" id="PS50109">
    <property type="entry name" value="HIS_KIN"/>
    <property type="match status" value="1"/>
</dbReference>
<keyword evidence="13 14" id="KW-0472">Membrane</keyword>
<protein>
    <recommendedName>
        <fullName evidence="14">Sensor protein</fullName>
        <ecNumber evidence="14">2.7.13.3</ecNumber>
    </recommendedName>
</protein>
<accession>A0A7W2EU49</accession>
<evidence type="ECO:0000256" key="4">
    <source>
        <dbReference type="ARBA" id="ARBA00022519"/>
    </source>
</evidence>
<reference evidence="17 18" key="1">
    <citation type="submission" date="2020-07" db="EMBL/GenBank/DDBJ databases">
        <title>Novel species isolated from subtropical streams in China.</title>
        <authorList>
            <person name="Lu H."/>
        </authorList>
    </citation>
    <scope>NUCLEOTIDE SEQUENCE [LARGE SCALE GENOMIC DNA]</scope>
    <source>
        <strain evidence="17 18">LX20W</strain>
    </source>
</reference>
<dbReference type="PANTHER" id="PTHR45436">
    <property type="entry name" value="SENSOR HISTIDINE KINASE YKOH"/>
    <property type="match status" value="1"/>
</dbReference>
<dbReference type="InterPro" id="IPR006290">
    <property type="entry name" value="CztS_silS_copS"/>
</dbReference>
<dbReference type="GO" id="GO:0005524">
    <property type="term" value="F:ATP binding"/>
    <property type="evidence" value="ECO:0007669"/>
    <property type="project" value="UniProtKB-KW"/>
</dbReference>
<feature type="domain" description="Histidine kinase" evidence="15">
    <location>
        <begin position="138"/>
        <end position="353"/>
    </location>
</feature>
<dbReference type="Gene3D" id="1.10.287.130">
    <property type="match status" value="1"/>
</dbReference>
<dbReference type="InterPro" id="IPR003661">
    <property type="entry name" value="HisK_dim/P_dom"/>
</dbReference>
<keyword evidence="6 14" id="KW-0808">Transferase</keyword>
<keyword evidence="10 14" id="KW-0067">ATP-binding</keyword>
<dbReference type="Gene3D" id="3.30.565.10">
    <property type="entry name" value="Histidine kinase-like ATPase, C-terminal domain"/>
    <property type="match status" value="1"/>
</dbReference>
<comment type="subcellular location">
    <subcellularLocation>
        <location evidence="2">Cell inner membrane</location>
        <topology evidence="2">Multi-pass membrane protein</topology>
    </subcellularLocation>
</comment>
<dbReference type="SUPFAM" id="SSF47384">
    <property type="entry name" value="Homodimeric domain of signal transducing histidine kinase"/>
    <property type="match status" value="1"/>
</dbReference>
<keyword evidence="12 14" id="KW-0902">Two-component regulatory system</keyword>
<organism evidence="17 18">
    <name type="scientific">Rugamonas brunnea</name>
    <dbReference type="NCBI Taxonomy" id="2758569"/>
    <lineage>
        <taxon>Bacteria</taxon>
        <taxon>Pseudomonadati</taxon>
        <taxon>Pseudomonadota</taxon>
        <taxon>Betaproteobacteria</taxon>
        <taxon>Burkholderiales</taxon>
        <taxon>Oxalobacteraceae</taxon>
        <taxon>Telluria group</taxon>
        <taxon>Rugamonas</taxon>
    </lineage>
</organism>
<evidence type="ECO:0000313" key="18">
    <source>
        <dbReference type="Proteomes" id="UP000534388"/>
    </source>
</evidence>
<comment type="caution">
    <text evidence="17">The sequence shown here is derived from an EMBL/GenBank/DDBJ whole genome shotgun (WGS) entry which is preliminary data.</text>
</comment>
<dbReference type="InterPro" id="IPR036890">
    <property type="entry name" value="HATPase_C_sf"/>
</dbReference>
<dbReference type="SMART" id="SM00304">
    <property type="entry name" value="HAMP"/>
    <property type="match status" value="1"/>
</dbReference>
<name>A0A7W2EU49_9BURK</name>
<keyword evidence="11 14" id="KW-1133">Transmembrane helix</keyword>
<dbReference type="SUPFAM" id="SSF55874">
    <property type="entry name" value="ATPase domain of HSP90 chaperone/DNA topoisomerase II/histidine kinase"/>
    <property type="match status" value="1"/>
</dbReference>
<dbReference type="PRINTS" id="PR00344">
    <property type="entry name" value="BCTRLSENSOR"/>
</dbReference>
<evidence type="ECO:0000256" key="2">
    <source>
        <dbReference type="ARBA" id="ARBA00004429"/>
    </source>
</evidence>
<keyword evidence="3 14" id="KW-1003">Cell membrane</keyword>
<dbReference type="GO" id="GO:0000155">
    <property type="term" value="F:phosphorelay sensor kinase activity"/>
    <property type="evidence" value="ECO:0007669"/>
    <property type="project" value="InterPro"/>
</dbReference>
<proteinExistence type="predicted"/>
<evidence type="ECO:0000256" key="11">
    <source>
        <dbReference type="ARBA" id="ARBA00022989"/>
    </source>
</evidence>
<dbReference type="Pfam" id="PF02518">
    <property type="entry name" value="HATPase_c"/>
    <property type="match status" value="1"/>
</dbReference>
<keyword evidence="9 14" id="KW-0418">Kinase</keyword>
<dbReference type="EMBL" id="JACEZT010000011">
    <property type="protein sequence ID" value="MBA5638679.1"/>
    <property type="molecule type" value="Genomic_DNA"/>
</dbReference>
<evidence type="ECO:0000256" key="8">
    <source>
        <dbReference type="ARBA" id="ARBA00022741"/>
    </source>
</evidence>
<dbReference type="FunFam" id="3.30.565.10:FF:000006">
    <property type="entry name" value="Sensor histidine kinase WalK"/>
    <property type="match status" value="1"/>
</dbReference>
<dbReference type="Proteomes" id="UP000534388">
    <property type="component" value="Unassembled WGS sequence"/>
</dbReference>
<evidence type="ECO:0000256" key="5">
    <source>
        <dbReference type="ARBA" id="ARBA00022553"/>
    </source>
</evidence>
<keyword evidence="7 14" id="KW-0812">Transmembrane</keyword>
<evidence type="ECO:0000256" key="6">
    <source>
        <dbReference type="ARBA" id="ARBA00022679"/>
    </source>
</evidence>
<dbReference type="InterPro" id="IPR005467">
    <property type="entry name" value="His_kinase_dom"/>
</dbReference>
<keyword evidence="18" id="KW-1185">Reference proteome</keyword>
<dbReference type="Gene3D" id="6.10.340.10">
    <property type="match status" value="1"/>
</dbReference>
<evidence type="ECO:0000313" key="17">
    <source>
        <dbReference type="EMBL" id="MBA5638679.1"/>
    </source>
</evidence>
<dbReference type="PROSITE" id="PS50885">
    <property type="entry name" value="HAMP"/>
    <property type="match status" value="1"/>
</dbReference>
<keyword evidence="4 14" id="KW-0997">Cell inner membrane</keyword>
<dbReference type="CDD" id="cd00082">
    <property type="entry name" value="HisKA"/>
    <property type="match status" value="1"/>
</dbReference>
<sequence>MEIGKPQPAIWTIGKHSYRIVANRIVLTMPTRQAAKVAIALDISRDQEFMDEFTEFLWFGMILAALAMGWLAWVAVRKGLSPLNEVSAMMANISAQRLDVPIPTSGVPQELTVLVSSFNTMLARLDESFRRLSEFSSDIAHELRTPIQNLMVQTEVTLNHENDVIEYRTNLQSNLEEFARLSRMISDMLFLAKADNRLLVLRREAIDLRSEVERLFDFYEALASERNIRLIQQGAATAHVDRLMIQRSLSNLLSNAIRFTPEGMAVEITLGVGLEHQATISVANPGTVIPAEHLSKIFDRLYRADASRQDANSENVGLGLAITRSIVELHGGKISVVSDRDWTRFTIELPTMRDETNPDDHAHVVDG</sequence>
<evidence type="ECO:0000256" key="12">
    <source>
        <dbReference type="ARBA" id="ARBA00023012"/>
    </source>
</evidence>
<dbReference type="InterPro" id="IPR036097">
    <property type="entry name" value="HisK_dim/P_sf"/>
</dbReference>
<evidence type="ECO:0000259" key="15">
    <source>
        <dbReference type="PROSITE" id="PS50109"/>
    </source>
</evidence>
<dbReference type="NCBIfam" id="TIGR01386">
    <property type="entry name" value="cztS_silS_copS"/>
    <property type="match status" value="1"/>
</dbReference>
<dbReference type="SMART" id="SM00387">
    <property type="entry name" value="HATPase_c"/>
    <property type="match status" value="1"/>
</dbReference>
<evidence type="ECO:0000259" key="16">
    <source>
        <dbReference type="PROSITE" id="PS50885"/>
    </source>
</evidence>
<gene>
    <name evidence="17" type="ORF">H3H37_16585</name>
</gene>
<dbReference type="AlphaFoldDB" id="A0A7W2EU49"/>
<dbReference type="InterPro" id="IPR004358">
    <property type="entry name" value="Sig_transdc_His_kin-like_C"/>
</dbReference>
<feature type="domain" description="HAMP" evidence="16">
    <location>
        <begin position="77"/>
        <end position="130"/>
    </location>
</feature>
<dbReference type="RefSeq" id="WP_182164487.1">
    <property type="nucleotide sequence ID" value="NZ_JACEZT010000011.1"/>
</dbReference>
<dbReference type="SMART" id="SM00388">
    <property type="entry name" value="HisKA"/>
    <property type="match status" value="1"/>
</dbReference>
<evidence type="ECO:0000256" key="14">
    <source>
        <dbReference type="RuleBase" id="RU364088"/>
    </source>
</evidence>
<dbReference type="EC" id="2.7.13.3" evidence="14"/>
<feature type="transmembrane region" description="Helical" evidence="14">
    <location>
        <begin position="56"/>
        <end position="76"/>
    </location>
</feature>
<evidence type="ECO:0000256" key="3">
    <source>
        <dbReference type="ARBA" id="ARBA00022475"/>
    </source>
</evidence>
<evidence type="ECO:0000256" key="9">
    <source>
        <dbReference type="ARBA" id="ARBA00022777"/>
    </source>
</evidence>
<evidence type="ECO:0000256" key="7">
    <source>
        <dbReference type="ARBA" id="ARBA00022692"/>
    </source>
</evidence>
<dbReference type="InterPro" id="IPR003660">
    <property type="entry name" value="HAMP_dom"/>
</dbReference>
<dbReference type="CDD" id="cd06225">
    <property type="entry name" value="HAMP"/>
    <property type="match status" value="1"/>
</dbReference>
<evidence type="ECO:0000256" key="10">
    <source>
        <dbReference type="ARBA" id="ARBA00022840"/>
    </source>
</evidence>
<keyword evidence="8 14" id="KW-0547">Nucleotide-binding</keyword>
<comment type="catalytic activity">
    <reaction evidence="1 14">
        <text>ATP + protein L-histidine = ADP + protein N-phospho-L-histidine.</text>
        <dbReference type="EC" id="2.7.13.3"/>
    </reaction>
</comment>
<dbReference type="PANTHER" id="PTHR45436:SF15">
    <property type="entry name" value="SENSOR HISTIDINE KINASE CUSS"/>
    <property type="match status" value="1"/>
</dbReference>
<dbReference type="Pfam" id="PF00672">
    <property type="entry name" value="HAMP"/>
    <property type="match status" value="1"/>
</dbReference>
<dbReference type="SUPFAM" id="SSF158472">
    <property type="entry name" value="HAMP domain-like"/>
    <property type="match status" value="1"/>
</dbReference>
<comment type="function">
    <text evidence="14">Member of a two-component regulatory system.</text>
</comment>
<dbReference type="GO" id="GO:0005886">
    <property type="term" value="C:plasma membrane"/>
    <property type="evidence" value="ECO:0007669"/>
    <property type="project" value="UniProtKB-SubCell"/>
</dbReference>
<evidence type="ECO:0000256" key="13">
    <source>
        <dbReference type="ARBA" id="ARBA00023136"/>
    </source>
</evidence>